<keyword evidence="6 11" id="KW-0812">Transmembrane</keyword>
<dbReference type="SMART" id="SM00388">
    <property type="entry name" value="HisKA"/>
    <property type="match status" value="1"/>
</dbReference>
<evidence type="ECO:0000256" key="6">
    <source>
        <dbReference type="ARBA" id="ARBA00022692"/>
    </source>
</evidence>
<dbReference type="InterPro" id="IPR036890">
    <property type="entry name" value="HATPase_C_sf"/>
</dbReference>
<dbReference type="AlphaFoldDB" id="A0AA95H737"/>
<feature type="domain" description="Histidine kinase" evidence="12">
    <location>
        <begin position="115"/>
        <end position="331"/>
    </location>
</feature>
<evidence type="ECO:0000256" key="3">
    <source>
        <dbReference type="ARBA" id="ARBA00012438"/>
    </source>
</evidence>
<keyword evidence="9" id="KW-0902">Two-component regulatory system</keyword>
<evidence type="ECO:0000256" key="8">
    <source>
        <dbReference type="ARBA" id="ARBA00022989"/>
    </source>
</evidence>
<protein>
    <recommendedName>
        <fullName evidence="3">histidine kinase</fullName>
        <ecNumber evidence="3">2.7.13.3</ecNumber>
    </recommendedName>
</protein>
<dbReference type="SUPFAM" id="SSF158472">
    <property type="entry name" value="HAMP domain-like"/>
    <property type="match status" value="1"/>
</dbReference>
<feature type="domain" description="HAMP" evidence="13">
    <location>
        <begin position="55"/>
        <end position="107"/>
    </location>
</feature>
<dbReference type="SUPFAM" id="SSF55874">
    <property type="entry name" value="ATPase domain of HSP90 chaperone/DNA topoisomerase II/histidine kinase"/>
    <property type="match status" value="1"/>
</dbReference>
<evidence type="ECO:0000256" key="11">
    <source>
        <dbReference type="SAM" id="Phobius"/>
    </source>
</evidence>
<keyword evidence="7" id="KW-0418">Kinase</keyword>
<evidence type="ECO:0000259" key="13">
    <source>
        <dbReference type="PROSITE" id="PS50885"/>
    </source>
</evidence>
<accession>A0AA95H737</accession>
<dbReference type="InterPro" id="IPR004358">
    <property type="entry name" value="Sig_transdc_His_kin-like_C"/>
</dbReference>
<reference evidence="14" key="2">
    <citation type="submission" date="2023-04" db="EMBL/GenBank/DDBJ databases">
        <authorList>
            <person name="Beletskiy A.V."/>
            <person name="Mardanov A.V."/>
            <person name="Ravin N.V."/>
        </authorList>
    </citation>
    <scope>NUCLEOTIDE SEQUENCE</scope>
    <source>
        <strain evidence="14">GKL-01</strain>
    </source>
</reference>
<dbReference type="PRINTS" id="PR00344">
    <property type="entry name" value="BCTRLSENSOR"/>
</dbReference>
<dbReference type="InterPro" id="IPR005467">
    <property type="entry name" value="His_kinase_dom"/>
</dbReference>
<dbReference type="InterPro" id="IPR003660">
    <property type="entry name" value="HAMP_dom"/>
</dbReference>
<dbReference type="SMART" id="SM00387">
    <property type="entry name" value="HATPase_c"/>
    <property type="match status" value="1"/>
</dbReference>
<proteinExistence type="predicted"/>
<keyword evidence="4" id="KW-0597">Phosphoprotein</keyword>
<dbReference type="InterPro" id="IPR003594">
    <property type="entry name" value="HATPase_dom"/>
</dbReference>
<dbReference type="InterPro" id="IPR003661">
    <property type="entry name" value="HisK_dim/P_dom"/>
</dbReference>
<dbReference type="Gene3D" id="3.30.565.10">
    <property type="entry name" value="Histidine kinase-like ATPase, C-terminal domain"/>
    <property type="match status" value="1"/>
</dbReference>
<dbReference type="EC" id="2.7.13.3" evidence="3"/>
<dbReference type="CDD" id="cd00082">
    <property type="entry name" value="HisKA"/>
    <property type="match status" value="1"/>
</dbReference>
<dbReference type="FunFam" id="3.30.565.10:FF:000006">
    <property type="entry name" value="Sensor histidine kinase WalK"/>
    <property type="match status" value="1"/>
</dbReference>
<evidence type="ECO:0000256" key="1">
    <source>
        <dbReference type="ARBA" id="ARBA00000085"/>
    </source>
</evidence>
<organism evidence="14">
    <name type="scientific">Candidatus Thiocaldithrix dubininis</name>
    <dbReference type="NCBI Taxonomy" id="3080823"/>
    <lineage>
        <taxon>Bacteria</taxon>
        <taxon>Pseudomonadati</taxon>
        <taxon>Pseudomonadota</taxon>
        <taxon>Gammaproteobacteria</taxon>
        <taxon>Thiotrichales</taxon>
        <taxon>Thiotrichaceae</taxon>
        <taxon>Candidatus Thiocaldithrix</taxon>
    </lineage>
</organism>
<dbReference type="GO" id="GO:0005524">
    <property type="term" value="F:ATP binding"/>
    <property type="evidence" value="ECO:0007669"/>
    <property type="project" value="UniProtKB-KW"/>
</dbReference>
<gene>
    <name evidence="14" type="ORF">QJT80_14600</name>
</gene>
<keyword evidence="5" id="KW-0808">Transferase</keyword>
<dbReference type="Pfam" id="PF00672">
    <property type="entry name" value="HAMP"/>
    <property type="match status" value="1"/>
</dbReference>
<evidence type="ECO:0000313" key="14">
    <source>
        <dbReference type="EMBL" id="WGZ90703.1"/>
    </source>
</evidence>
<dbReference type="Pfam" id="PF02518">
    <property type="entry name" value="HATPase_c"/>
    <property type="match status" value="1"/>
</dbReference>
<dbReference type="PANTHER" id="PTHR45436">
    <property type="entry name" value="SENSOR HISTIDINE KINASE YKOH"/>
    <property type="match status" value="1"/>
</dbReference>
<dbReference type="PROSITE" id="PS50109">
    <property type="entry name" value="HIS_KIN"/>
    <property type="match status" value="1"/>
</dbReference>
<dbReference type="Gene3D" id="1.10.287.130">
    <property type="match status" value="1"/>
</dbReference>
<comment type="catalytic activity">
    <reaction evidence="1">
        <text>ATP + protein L-histidine = ADP + protein N-phospho-L-histidine.</text>
        <dbReference type="EC" id="2.7.13.3"/>
    </reaction>
</comment>
<dbReference type="PROSITE" id="PS50885">
    <property type="entry name" value="HAMP"/>
    <property type="match status" value="1"/>
</dbReference>
<evidence type="ECO:0000256" key="4">
    <source>
        <dbReference type="ARBA" id="ARBA00022553"/>
    </source>
</evidence>
<dbReference type="PANTHER" id="PTHR45436:SF5">
    <property type="entry name" value="SENSOR HISTIDINE KINASE TRCS"/>
    <property type="match status" value="1"/>
</dbReference>
<sequence length="331" mass="37011">MLCLTSNSGYLGLHPRQRLTEKVDLEFADRLQTTLWIVGLVMLLVAGTISYYLARQLGRPIQVLRQGTRQLANGNYALRMPLIGHDELTQLTQDFNQLAERLQQNEQSRKQWIADIAHELRTPLAILRGEIEAIQDGINQADAQTLASLHQEAVHLERLVNDLYDLSMSDNGALSYQKSRVNLTQVLQETLTVYHTVLQEKQLYLDSQAIKPQAVWLQADSQRLHQLFKNLLENSLRYTDKPGILQVATYISPTYIEIVFQDSAPGVPPEALSRLFDRLYRVEGSRNRATGGAGIGLSICKNIVEAHQGSISAAPAGLGGLAIRIKLPIDK</sequence>
<evidence type="ECO:0000259" key="12">
    <source>
        <dbReference type="PROSITE" id="PS50109"/>
    </source>
</evidence>
<dbReference type="GO" id="GO:0000155">
    <property type="term" value="F:phosphorelay sensor kinase activity"/>
    <property type="evidence" value="ECO:0007669"/>
    <property type="project" value="InterPro"/>
</dbReference>
<dbReference type="Gene3D" id="6.10.340.10">
    <property type="match status" value="1"/>
</dbReference>
<dbReference type="InterPro" id="IPR050428">
    <property type="entry name" value="TCS_sensor_his_kinase"/>
</dbReference>
<evidence type="ECO:0000256" key="5">
    <source>
        <dbReference type="ARBA" id="ARBA00022679"/>
    </source>
</evidence>
<name>A0AA95H737_9GAMM</name>
<evidence type="ECO:0000256" key="9">
    <source>
        <dbReference type="ARBA" id="ARBA00023012"/>
    </source>
</evidence>
<feature type="transmembrane region" description="Helical" evidence="11">
    <location>
        <begin position="35"/>
        <end position="54"/>
    </location>
</feature>
<keyword evidence="14" id="KW-0067">ATP-binding</keyword>
<dbReference type="CDD" id="cd06225">
    <property type="entry name" value="HAMP"/>
    <property type="match status" value="1"/>
</dbReference>
<dbReference type="SMART" id="SM00304">
    <property type="entry name" value="HAMP"/>
    <property type="match status" value="1"/>
</dbReference>
<dbReference type="GO" id="GO:0005886">
    <property type="term" value="C:plasma membrane"/>
    <property type="evidence" value="ECO:0007669"/>
    <property type="project" value="UniProtKB-ARBA"/>
</dbReference>
<keyword evidence="14" id="KW-0547">Nucleotide-binding</keyword>
<dbReference type="Pfam" id="PF00512">
    <property type="entry name" value="HisKA"/>
    <property type="match status" value="1"/>
</dbReference>
<dbReference type="SUPFAM" id="SSF47384">
    <property type="entry name" value="Homodimeric domain of signal transducing histidine kinase"/>
    <property type="match status" value="1"/>
</dbReference>
<dbReference type="EMBL" id="CP124755">
    <property type="protein sequence ID" value="WGZ90703.1"/>
    <property type="molecule type" value="Genomic_DNA"/>
</dbReference>
<keyword evidence="10 11" id="KW-0472">Membrane</keyword>
<dbReference type="InterPro" id="IPR036097">
    <property type="entry name" value="HisK_dim/P_sf"/>
</dbReference>
<reference evidence="14" key="1">
    <citation type="journal article" date="2023" name="Int. J. Mol. Sci.">
        <title>Metagenomics Revealed a New Genus 'Candidatus Thiocaldithrix dubininis' gen. nov., sp. nov. and a New Species 'Candidatus Thiothrix putei' sp. nov. in the Family Thiotrichaceae, Some Members of Which Have Traits of Both Na+- and H+-Motive Energetics.</title>
        <authorList>
            <person name="Ravin N.V."/>
            <person name="Muntyan M.S."/>
            <person name="Smolyakov D.D."/>
            <person name="Rudenko T.S."/>
            <person name="Beletsky A.V."/>
            <person name="Mardanov A.V."/>
            <person name="Grabovich M.Y."/>
        </authorList>
    </citation>
    <scope>NUCLEOTIDE SEQUENCE</scope>
    <source>
        <strain evidence="14">GKL-01</strain>
    </source>
</reference>
<evidence type="ECO:0000256" key="7">
    <source>
        <dbReference type="ARBA" id="ARBA00022777"/>
    </source>
</evidence>
<comment type="subcellular location">
    <subcellularLocation>
        <location evidence="2">Membrane</location>
    </subcellularLocation>
</comment>
<dbReference type="Proteomes" id="UP001300672">
    <property type="component" value="Chromosome"/>
</dbReference>
<evidence type="ECO:0000256" key="10">
    <source>
        <dbReference type="ARBA" id="ARBA00023136"/>
    </source>
</evidence>
<dbReference type="KEGG" id="tdu:QJT80_14600"/>
<keyword evidence="8 11" id="KW-1133">Transmembrane helix</keyword>
<evidence type="ECO:0000256" key="2">
    <source>
        <dbReference type="ARBA" id="ARBA00004370"/>
    </source>
</evidence>